<evidence type="ECO:0000256" key="3">
    <source>
        <dbReference type="ARBA" id="ARBA00023004"/>
    </source>
</evidence>
<gene>
    <name evidence="5" type="ORF">V8247_05240</name>
</gene>
<dbReference type="PANTHER" id="PTHR33238:SF11">
    <property type="entry name" value="TRANSCRIPTIONAL REGULATOR MNTR"/>
    <property type="match status" value="1"/>
</dbReference>
<dbReference type="EMBL" id="CP146612">
    <property type="protein sequence ID" value="WWX24675.1"/>
    <property type="molecule type" value="Genomic_DNA"/>
</dbReference>
<dbReference type="InterPro" id="IPR001367">
    <property type="entry name" value="Fe_dep_repressor"/>
</dbReference>
<dbReference type="InterPro" id="IPR036421">
    <property type="entry name" value="Fe_dep_repressor_sf"/>
</dbReference>
<dbReference type="InterPro" id="IPR007167">
    <property type="entry name" value="Fe-transptr_FeoA-like"/>
</dbReference>
<dbReference type="InterPro" id="IPR022689">
    <property type="entry name" value="Iron_dep_repressor"/>
</dbReference>
<accession>A0ABZ2J8F2</accession>
<keyword evidence="6" id="KW-1185">Reference proteome</keyword>
<comment type="subcellular location">
    <subcellularLocation>
        <location evidence="1">Cytoplasm</location>
    </subcellularLocation>
</comment>
<dbReference type="RefSeq" id="WP_338736789.1">
    <property type="nucleotide sequence ID" value="NZ_CP146612.1"/>
</dbReference>
<dbReference type="Gene3D" id="1.10.10.10">
    <property type="entry name" value="Winged helix-like DNA-binding domain superfamily/Winged helix DNA-binding domain"/>
    <property type="match status" value="1"/>
</dbReference>
<dbReference type="InterPro" id="IPR036388">
    <property type="entry name" value="WH-like_DNA-bd_sf"/>
</dbReference>
<reference evidence="5 6" key="1">
    <citation type="submission" date="2024-03" db="EMBL/GenBank/DDBJ databases">
        <title>A Dehalogenimonas Isolated from Estuarine Sediments Dihaloeliminates Chlorinated Alkanes.</title>
        <authorList>
            <person name="Yang Y."/>
            <person name="Wang H."/>
        </authorList>
    </citation>
    <scope>NUCLEOTIDE SEQUENCE [LARGE SCALE GENOMIC DNA]</scope>
    <source>
        <strain evidence="5 6">W</strain>
    </source>
</reference>
<feature type="domain" description="Ferrous iron transporter FeoA-like" evidence="4">
    <location>
        <begin position="141"/>
        <end position="211"/>
    </location>
</feature>
<evidence type="ECO:0000256" key="2">
    <source>
        <dbReference type="ARBA" id="ARBA00011738"/>
    </source>
</evidence>
<evidence type="ECO:0000313" key="6">
    <source>
        <dbReference type="Proteomes" id="UP001375370"/>
    </source>
</evidence>
<evidence type="ECO:0000259" key="4">
    <source>
        <dbReference type="SMART" id="SM00899"/>
    </source>
</evidence>
<protein>
    <submittedName>
        <fullName evidence="5">Metal-dependent transcriptional regulator</fullName>
    </submittedName>
</protein>
<keyword evidence="3" id="KW-0408">Iron</keyword>
<dbReference type="SUPFAM" id="SSF50037">
    <property type="entry name" value="C-terminal domain of transcriptional repressors"/>
    <property type="match status" value="1"/>
</dbReference>
<comment type="subunit">
    <text evidence="2">Homodimer.</text>
</comment>
<dbReference type="Gene3D" id="2.30.30.90">
    <property type="match status" value="1"/>
</dbReference>
<evidence type="ECO:0000313" key="5">
    <source>
        <dbReference type="EMBL" id="WWX24675.1"/>
    </source>
</evidence>
<dbReference type="SUPFAM" id="SSF47979">
    <property type="entry name" value="Iron-dependent repressor protein, dimerization domain"/>
    <property type="match status" value="1"/>
</dbReference>
<sequence length="215" mass="23759">MNIDEHGEEILEALWIKTLEEKTSIGADEFRGRQTLAQLIEHGLVVSAGDGSLSLTEKGLPEARSVVRRHRLAERLLYDVLGTRDRVMHDKACKFEHLLDKGLDENICVLLGHPKVCPHNKPIPPGKCCEQASTKPHKLVSPLSELKPGQKGKVAYLYAPEAGKLQKLMAMGILPGAPVKLIQTFPSYVFQAGNSQFATDREIGDAIYVRLTEES</sequence>
<dbReference type="Pfam" id="PF04023">
    <property type="entry name" value="FeoA"/>
    <property type="match status" value="1"/>
</dbReference>
<dbReference type="Pfam" id="PF02742">
    <property type="entry name" value="Fe_dep_repr_C"/>
    <property type="match status" value="1"/>
</dbReference>
<proteinExistence type="predicted"/>
<evidence type="ECO:0000256" key="1">
    <source>
        <dbReference type="ARBA" id="ARBA00004496"/>
    </source>
</evidence>
<dbReference type="InterPro" id="IPR050536">
    <property type="entry name" value="DtxR_MntR_Metal-Reg"/>
</dbReference>
<dbReference type="InterPro" id="IPR038157">
    <property type="entry name" value="FeoA_core_dom"/>
</dbReference>
<dbReference type="InterPro" id="IPR008988">
    <property type="entry name" value="Transcriptional_repressor_C"/>
</dbReference>
<dbReference type="SMART" id="SM00529">
    <property type="entry name" value="HTH_DTXR"/>
    <property type="match status" value="1"/>
</dbReference>
<dbReference type="PANTHER" id="PTHR33238">
    <property type="entry name" value="IRON (METAL) DEPENDENT REPRESSOR, DTXR FAMILY"/>
    <property type="match status" value="1"/>
</dbReference>
<dbReference type="Proteomes" id="UP001375370">
    <property type="component" value="Chromosome"/>
</dbReference>
<organism evidence="5 6">
    <name type="scientific">Candidatus Dehalogenimonas loeffleri</name>
    <dbReference type="NCBI Taxonomy" id="3127115"/>
    <lineage>
        <taxon>Bacteria</taxon>
        <taxon>Bacillati</taxon>
        <taxon>Chloroflexota</taxon>
        <taxon>Dehalococcoidia</taxon>
        <taxon>Dehalococcoidales</taxon>
        <taxon>Dehalococcoidaceae</taxon>
        <taxon>Dehalogenimonas</taxon>
    </lineage>
</organism>
<dbReference type="SMART" id="SM00899">
    <property type="entry name" value="FeoA"/>
    <property type="match status" value="1"/>
</dbReference>
<name>A0ABZ2J8F2_9CHLR</name>